<evidence type="ECO:0000256" key="4">
    <source>
        <dbReference type="ARBA" id="ARBA00022553"/>
    </source>
</evidence>
<organism evidence="15">
    <name type="scientific">Methyloraptor flagellatus</name>
    <dbReference type="NCBI Taxonomy" id="3162530"/>
    <lineage>
        <taxon>Bacteria</taxon>
        <taxon>Pseudomonadati</taxon>
        <taxon>Pseudomonadota</taxon>
        <taxon>Alphaproteobacteria</taxon>
        <taxon>Hyphomicrobiales</taxon>
        <taxon>Ancalomicrobiaceae</taxon>
        <taxon>Methyloraptor</taxon>
    </lineage>
</organism>
<keyword evidence="9" id="KW-0902">Two-component regulatory system</keyword>
<keyword evidence="11" id="KW-1133">Transmembrane helix</keyword>
<feature type="domain" description="PAS" evidence="13">
    <location>
        <begin position="399"/>
        <end position="453"/>
    </location>
</feature>
<evidence type="ECO:0000256" key="7">
    <source>
        <dbReference type="ARBA" id="ARBA00022777"/>
    </source>
</evidence>
<keyword evidence="11" id="KW-0812">Transmembrane</keyword>
<evidence type="ECO:0000256" key="3">
    <source>
        <dbReference type="ARBA" id="ARBA00012438"/>
    </source>
</evidence>
<dbReference type="GO" id="GO:0016020">
    <property type="term" value="C:membrane"/>
    <property type="evidence" value="ECO:0007669"/>
    <property type="project" value="UniProtKB-SubCell"/>
</dbReference>
<reference evidence="15" key="1">
    <citation type="submission" date="2024-06" db="EMBL/GenBank/DDBJ databases">
        <title>Methylostella associata gen. nov., sp. nov., a novel Ancalomicrobiaceae-affiliated facultatively methylotrophic bacteria that feed on methanotrophs of the genus Methylococcus.</title>
        <authorList>
            <person name="Saltykova V."/>
            <person name="Danilova O.V."/>
            <person name="Oshkin I.Y."/>
            <person name="Belova S.E."/>
            <person name="Pimenov N.V."/>
            <person name="Dedysh S.N."/>
        </authorList>
    </citation>
    <scope>NUCLEOTIDE SEQUENCE</scope>
    <source>
        <strain evidence="15">S20</strain>
    </source>
</reference>
<dbReference type="Gene3D" id="1.10.287.130">
    <property type="match status" value="1"/>
</dbReference>
<dbReference type="PROSITE" id="PS50885">
    <property type="entry name" value="HAMP"/>
    <property type="match status" value="1"/>
</dbReference>
<dbReference type="PROSITE" id="PS50112">
    <property type="entry name" value="PAS"/>
    <property type="match status" value="1"/>
</dbReference>
<dbReference type="Gene3D" id="3.30.450.20">
    <property type="entry name" value="PAS domain"/>
    <property type="match status" value="1"/>
</dbReference>
<evidence type="ECO:0000259" key="13">
    <source>
        <dbReference type="PROSITE" id="PS50112"/>
    </source>
</evidence>
<dbReference type="PROSITE" id="PS50109">
    <property type="entry name" value="HIS_KIN"/>
    <property type="match status" value="1"/>
</dbReference>
<keyword evidence="6" id="KW-0547">Nucleotide-binding</keyword>
<protein>
    <recommendedName>
        <fullName evidence="3">histidine kinase</fullName>
        <ecNumber evidence="3">2.7.13.3</ecNumber>
    </recommendedName>
</protein>
<evidence type="ECO:0000259" key="12">
    <source>
        <dbReference type="PROSITE" id="PS50109"/>
    </source>
</evidence>
<evidence type="ECO:0000256" key="9">
    <source>
        <dbReference type="ARBA" id="ARBA00023012"/>
    </source>
</evidence>
<feature type="domain" description="Histidine kinase" evidence="12">
    <location>
        <begin position="557"/>
        <end position="789"/>
    </location>
</feature>
<dbReference type="KEGG" id="mflg:ABS361_07145"/>
<dbReference type="InterPro" id="IPR005467">
    <property type="entry name" value="His_kinase_dom"/>
</dbReference>
<evidence type="ECO:0000256" key="8">
    <source>
        <dbReference type="ARBA" id="ARBA00022840"/>
    </source>
</evidence>
<evidence type="ECO:0000256" key="5">
    <source>
        <dbReference type="ARBA" id="ARBA00022679"/>
    </source>
</evidence>
<dbReference type="CDD" id="cd00130">
    <property type="entry name" value="PAS"/>
    <property type="match status" value="1"/>
</dbReference>
<evidence type="ECO:0000256" key="1">
    <source>
        <dbReference type="ARBA" id="ARBA00000085"/>
    </source>
</evidence>
<keyword evidence="5" id="KW-0808">Transferase</keyword>
<keyword evidence="7" id="KW-0418">Kinase</keyword>
<dbReference type="InterPro" id="IPR013767">
    <property type="entry name" value="PAS_fold"/>
</dbReference>
<proteinExistence type="predicted"/>
<feature type="domain" description="HAMP" evidence="14">
    <location>
        <begin position="338"/>
        <end position="391"/>
    </location>
</feature>
<dbReference type="PRINTS" id="PR00344">
    <property type="entry name" value="BCTRLSENSOR"/>
</dbReference>
<evidence type="ECO:0000256" key="6">
    <source>
        <dbReference type="ARBA" id="ARBA00022741"/>
    </source>
</evidence>
<feature type="transmembrane region" description="Helical" evidence="11">
    <location>
        <begin position="318"/>
        <end position="337"/>
    </location>
</feature>
<dbReference type="GO" id="GO:0004673">
    <property type="term" value="F:protein histidine kinase activity"/>
    <property type="evidence" value="ECO:0007669"/>
    <property type="project" value="UniProtKB-EC"/>
</dbReference>
<evidence type="ECO:0000256" key="11">
    <source>
        <dbReference type="SAM" id="Phobius"/>
    </source>
</evidence>
<gene>
    <name evidence="15" type="ORF">ABS361_07145</name>
</gene>
<dbReference type="SMART" id="SM00091">
    <property type="entry name" value="PAS"/>
    <property type="match status" value="1"/>
</dbReference>
<evidence type="ECO:0000259" key="14">
    <source>
        <dbReference type="PROSITE" id="PS50885"/>
    </source>
</evidence>
<evidence type="ECO:0000256" key="10">
    <source>
        <dbReference type="SAM" id="Coils"/>
    </source>
</evidence>
<accession>A0AAU7XG17</accession>
<comment type="subcellular location">
    <subcellularLocation>
        <location evidence="2">Membrane</location>
    </subcellularLocation>
</comment>
<dbReference type="InterPro" id="IPR004358">
    <property type="entry name" value="Sig_transdc_His_kin-like_C"/>
</dbReference>
<dbReference type="Pfam" id="PF02518">
    <property type="entry name" value="HATPase_c"/>
    <property type="match status" value="1"/>
</dbReference>
<dbReference type="InterPro" id="IPR003594">
    <property type="entry name" value="HATPase_dom"/>
</dbReference>
<dbReference type="NCBIfam" id="TIGR00229">
    <property type="entry name" value="sensory_box"/>
    <property type="match status" value="1"/>
</dbReference>
<dbReference type="InterPro" id="IPR036890">
    <property type="entry name" value="HATPase_C_sf"/>
</dbReference>
<keyword evidence="8 15" id="KW-0067">ATP-binding</keyword>
<feature type="coiled-coil region" evidence="10">
    <location>
        <begin position="514"/>
        <end position="548"/>
    </location>
</feature>
<dbReference type="Gene3D" id="6.10.340.10">
    <property type="match status" value="1"/>
</dbReference>
<dbReference type="InterPro" id="IPR000014">
    <property type="entry name" value="PAS"/>
</dbReference>
<dbReference type="InterPro" id="IPR003660">
    <property type="entry name" value="HAMP_dom"/>
</dbReference>
<dbReference type="InterPro" id="IPR035965">
    <property type="entry name" value="PAS-like_dom_sf"/>
</dbReference>
<dbReference type="Pfam" id="PF00989">
    <property type="entry name" value="PAS"/>
    <property type="match status" value="1"/>
</dbReference>
<keyword evidence="11" id="KW-0472">Membrane</keyword>
<dbReference type="EC" id="2.7.13.3" evidence="3"/>
<dbReference type="Gene3D" id="3.30.565.10">
    <property type="entry name" value="Histidine kinase-like ATPase, C-terminal domain"/>
    <property type="match status" value="1"/>
</dbReference>
<dbReference type="GO" id="GO:0006355">
    <property type="term" value="P:regulation of DNA-templated transcription"/>
    <property type="evidence" value="ECO:0007669"/>
    <property type="project" value="InterPro"/>
</dbReference>
<sequence length="808" mass="88905">MSGGRIATAGEVRSEGDAFWTRLVRRVPIGWRIVLIVAINAAGLGLLAILIGQSVGEVGQAWRDLRVVREYDRLLVDVDSEASRLQSLIHRYFSRPTDDVLREIVRRQDELLSRLSDRNVADAELRSDLRGFEEITKRFLFGFDALREVNGQIQSTYEDDFVPLATEISGLYGQIDQATEKSRSPIWTALGRSREAFSQMLVEANAFYLSRSTEALDKARDHIAAIERATPGMIDLAENDEQRAALQRLGPCAASLRAALEKIASGFDRQARFLGAAIDGNQAAMSSSIDKASDRIRAREAAALQRFDQTLTNATRRVAAVGIGFVALSLVASLVVARSIRAPLRDLRETMRAIVDGQYERVVHGLDARDEIGGMAASVEVFRDNVIAKQRVEKEREEQERRWRRILETSPIGVVIVAGDTGRPAFVNRKYEELFGLKPGEDISSSRSLGDIFASAADAIRLSDAVKRQGAVSGWEVEMKRANGEIWSCLLEVRPIEFEGRPAHIFWHYDVTDRRRAADEIRFAKERAEAALADLKDAQASLIEAEKLAAIGGLVAGVAHEVNNPVGISLTVASSMQRRVEQFQGELAAGPLRKSRLDDFLAGAREAATQLVANLTRAGELVQSFKQVAVDRTHAERRFFDLAESTEQIVASLRPTLKTTPHRLSLDLAPGIVMDSYPGAFGQVVTNLFMNALTHGFADGRAGQISIRGRMLDRDTAELVVADDGTGMAEDVAKRAFEPFFTTRRGSGGSGLGLHIVYNIVNRRLGGRISLDSSPGQGTRFRIVLPLVAPSEETGPEETRKVMDVEHV</sequence>
<comment type="catalytic activity">
    <reaction evidence="1">
        <text>ATP + protein L-histidine = ADP + protein N-phospho-L-histidine.</text>
        <dbReference type="EC" id="2.7.13.3"/>
    </reaction>
</comment>
<dbReference type="PANTHER" id="PTHR43065:SF42">
    <property type="entry name" value="TWO-COMPONENT SENSOR PPRA"/>
    <property type="match status" value="1"/>
</dbReference>
<dbReference type="GO" id="GO:0005524">
    <property type="term" value="F:ATP binding"/>
    <property type="evidence" value="ECO:0007669"/>
    <property type="project" value="UniProtKB-KW"/>
</dbReference>
<evidence type="ECO:0000256" key="2">
    <source>
        <dbReference type="ARBA" id="ARBA00004370"/>
    </source>
</evidence>
<dbReference type="EMBL" id="CP158568">
    <property type="protein sequence ID" value="XBY46004.1"/>
    <property type="molecule type" value="Genomic_DNA"/>
</dbReference>
<dbReference type="SUPFAM" id="SSF55785">
    <property type="entry name" value="PYP-like sensor domain (PAS domain)"/>
    <property type="match status" value="1"/>
</dbReference>
<dbReference type="Pfam" id="PF00672">
    <property type="entry name" value="HAMP"/>
    <property type="match status" value="1"/>
</dbReference>
<keyword evidence="10" id="KW-0175">Coiled coil</keyword>
<feature type="transmembrane region" description="Helical" evidence="11">
    <location>
        <begin position="29"/>
        <end position="51"/>
    </location>
</feature>
<dbReference type="AlphaFoldDB" id="A0AAU7XG17"/>
<name>A0AAU7XG17_9HYPH</name>
<dbReference type="SMART" id="SM00304">
    <property type="entry name" value="HAMP"/>
    <property type="match status" value="1"/>
</dbReference>
<dbReference type="RefSeq" id="WP_407051101.1">
    <property type="nucleotide sequence ID" value="NZ_CP158568.1"/>
</dbReference>
<evidence type="ECO:0000313" key="15">
    <source>
        <dbReference type="EMBL" id="XBY46004.1"/>
    </source>
</evidence>
<dbReference type="SUPFAM" id="SSF158472">
    <property type="entry name" value="HAMP domain-like"/>
    <property type="match status" value="1"/>
</dbReference>
<keyword evidence="4" id="KW-0597">Phosphoprotein</keyword>
<dbReference type="GO" id="GO:0000160">
    <property type="term" value="P:phosphorelay signal transduction system"/>
    <property type="evidence" value="ECO:0007669"/>
    <property type="project" value="UniProtKB-KW"/>
</dbReference>
<dbReference type="SUPFAM" id="SSF55874">
    <property type="entry name" value="ATPase domain of HSP90 chaperone/DNA topoisomerase II/histidine kinase"/>
    <property type="match status" value="1"/>
</dbReference>
<dbReference type="SMART" id="SM00387">
    <property type="entry name" value="HATPase_c"/>
    <property type="match status" value="1"/>
</dbReference>
<dbReference type="PANTHER" id="PTHR43065">
    <property type="entry name" value="SENSOR HISTIDINE KINASE"/>
    <property type="match status" value="1"/>
</dbReference>